<keyword evidence="2" id="KW-1185">Reference proteome</keyword>
<dbReference type="AlphaFoldDB" id="A0A6M5YJ83"/>
<dbReference type="KEGG" id="ftj:FTUN_1547"/>
<sequence>MTDQPITIELLNPTPVAFVGEPLPLRLVIRCPDQGRPTTLRTIRSRNTQIAELDADIFERDTPIGPGDVYRCTVVALFRTTGHIADPLFVVLAGVDADARVVPVPTPPMRVVPSLRGELRASAESICTYDTGTKVDVTLAHAGPTRFDNFRLAIGPVDSVRAGVSDQYRPTFAKGEQIKFSTVVSAERLSLELDAFVAGERIGPVSVPLAIPKVKDVDAAALFRFLEPKKLTRADVRVFTLDEDRTDVRPLAGLFPVYGGGNKYRVEIKPAHPHTQGVKLRGASGVVEVSDMPPDAGIWSFQMVVVSNAVFTTSATLHFDVVTPDGPQQGELNLSIRPQNGKLWIVAVTAGAAVTVKGMAAVVPTVLNPGDLWTTLQTAMLKIETAWDLLQLVSIPVIRVGLWLADQLIRPFQDD</sequence>
<accession>A0A6M5YJ83</accession>
<proteinExistence type="predicted"/>
<evidence type="ECO:0000313" key="2">
    <source>
        <dbReference type="Proteomes" id="UP000503447"/>
    </source>
</evidence>
<organism evidence="1 2">
    <name type="scientific">Frigoriglobus tundricola</name>
    <dbReference type="NCBI Taxonomy" id="2774151"/>
    <lineage>
        <taxon>Bacteria</taxon>
        <taxon>Pseudomonadati</taxon>
        <taxon>Planctomycetota</taxon>
        <taxon>Planctomycetia</taxon>
        <taxon>Gemmatales</taxon>
        <taxon>Gemmataceae</taxon>
        <taxon>Frigoriglobus</taxon>
    </lineage>
</organism>
<evidence type="ECO:0000313" key="1">
    <source>
        <dbReference type="EMBL" id="QJW94028.1"/>
    </source>
</evidence>
<dbReference type="RefSeq" id="WP_171470115.1">
    <property type="nucleotide sequence ID" value="NZ_CP053452.2"/>
</dbReference>
<dbReference type="Proteomes" id="UP000503447">
    <property type="component" value="Chromosome"/>
</dbReference>
<name>A0A6M5YJ83_9BACT</name>
<dbReference type="EMBL" id="CP053452">
    <property type="protein sequence ID" value="QJW94028.1"/>
    <property type="molecule type" value="Genomic_DNA"/>
</dbReference>
<protein>
    <submittedName>
        <fullName evidence="1">Uncharacterized protein</fullName>
    </submittedName>
</protein>
<reference evidence="2" key="1">
    <citation type="submission" date="2020-05" db="EMBL/GenBank/DDBJ databases">
        <title>Frigoriglobus tundricola gen. nov., sp. nov., a psychrotolerant cellulolytic planctomycete of the family Gemmataceae with two divergent copies of 16S rRNA gene.</title>
        <authorList>
            <person name="Kulichevskaya I.S."/>
            <person name="Ivanova A.A."/>
            <person name="Naumoff D.G."/>
            <person name="Beletsky A.V."/>
            <person name="Rijpstra W.I.C."/>
            <person name="Sinninghe Damste J.S."/>
            <person name="Mardanov A.V."/>
            <person name="Ravin N.V."/>
            <person name="Dedysh S.N."/>
        </authorList>
    </citation>
    <scope>NUCLEOTIDE SEQUENCE [LARGE SCALE GENOMIC DNA]</scope>
    <source>
        <strain evidence="2">PL17</strain>
    </source>
</reference>
<gene>
    <name evidence="1" type="ORF">FTUN_1547</name>
</gene>